<feature type="compositionally biased region" description="Basic and acidic residues" evidence="3">
    <location>
        <begin position="284"/>
        <end position="301"/>
    </location>
</feature>
<organism evidence="5 6">
    <name type="scientific">Symbiochloris irregularis</name>
    <dbReference type="NCBI Taxonomy" id="706552"/>
    <lineage>
        <taxon>Eukaryota</taxon>
        <taxon>Viridiplantae</taxon>
        <taxon>Chlorophyta</taxon>
        <taxon>core chlorophytes</taxon>
        <taxon>Trebouxiophyceae</taxon>
        <taxon>Trebouxiales</taxon>
        <taxon>Trebouxiaceae</taxon>
        <taxon>Symbiochloris</taxon>
    </lineage>
</organism>
<dbReference type="InterPro" id="IPR000608">
    <property type="entry name" value="UBC"/>
</dbReference>
<dbReference type="GO" id="GO:0016740">
    <property type="term" value="F:transferase activity"/>
    <property type="evidence" value="ECO:0007669"/>
    <property type="project" value="UniProtKB-KW"/>
</dbReference>
<feature type="compositionally biased region" description="Low complexity" evidence="3">
    <location>
        <begin position="7"/>
        <end position="23"/>
    </location>
</feature>
<protein>
    <recommendedName>
        <fullName evidence="4">UBC core domain-containing protein</fullName>
    </recommendedName>
</protein>
<keyword evidence="2" id="KW-0833">Ubl conjugation pathway</keyword>
<keyword evidence="1" id="KW-0808">Transferase</keyword>
<dbReference type="Pfam" id="PF00179">
    <property type="entry name" value="UQ_con"/>
    <property type="match status" value="1"/>
</dbReference>
<comment type="caution">
    <text evidence="5">The sequence shown here is derived from an EMBL/GenBank/DDBJ whole genome shotgun (WGS) entry which is preliminary data.</text>
</comment>
<sequence>MALQLTSEPAAAPKASAALTSPPRAKKAKTSRGGYGGANVWSSGTGYGGMGESMYDSLASMYGQPMQQAAGGVPVKQQQQQERDNRAAAALDSVTDCLTQVMEQADEAGLPFAVTSALYQGAVPQVLYLLLSNDCLQEVCGRDALCRSLYHLLQTLGRHIDGMRFLMVPIAPPSTDPEEAPAPGVSLLDLVQRLAGHARDFQRLGVTLANGSNADVDHLGLVLHITEVSEALEQQAKACAALLGTNASAPAAAPAGGASALPSTSAAGQEDDRKRKGRAQKKQTAAERAAEKKQAEAEARAAVEKRYTDTMKPLASQSTDLMAPAAGYYFRSQQAKAEAERYHQMPKVLHQINALLKNLPIQWASSVFVAQDEEKFAVLRALIIGPVDTPYANGCFIFDIFLPPDFPNTPPKVQLLTTGGGKVRFNPNLYACGKVCLSLLGTWSGPSWQPGVSTLLQVLVSIQSMIFVSDPWYNEPGREHRKSDQASANHNRSLQLATLQHAILPALRKPAPEFAQVIRQHYLLKRDEVNQQCDAWLQATQSAKAPADRQGMWGETPAPNPATMQKAVQDVKAALAALT</sequence>
<dbReference type="InterPro" id="IPR016135">
    <property type="entry name" value="UBQ-conjugating_enzyme/RWD"/>
</dbReference>
<name>A0AAW1NYF0_9CHLO</name>
<feature type="domain" description="UBC core" evidence="4">
    <location>
        <begin position="343"/>
        <end position="503"/>
    </location>
</feature>
<keyword evidence="6" id="KW-1185">Reference proteome</keyword>
<evidence type="ECO:0000313" key="6">
    <source>
        <dbReference type="Proteomes" id="UP001465755"/>
    </source>
</evidence>
<dbReference type="Gene3D" id="3.10.110.10">
    <property type="entry name" value="Ubiquitin Conjugating Enzyme"/>
    <property type="match status" value="1"/>
</dbReference>
<evidence type="ECO:0000259" key="4">
    <source>
        <dbReference type="PROSITE" id="PS50127"/>
    </source>
</evidence>
<dbReference type="SUPFAM" id="SSF54495">
    <property type="entry name" value="UBC-like"/>
    <property type="match status" value="1"/>
</dbReference>
<dbReference type="AlphaFoldDB" id="A0AAW1NYF0"/>
<dbReference type="PANTHER" id="PTHR46116:SF39">
    <property type="entry name" value="BACULOVIRAL IAP REPEAT-CONTAINING PROTEIN 6"/>
    <property type="match status" value="1"/>
</dbReference>
<reference evidence="5 6" key="1">
    <citation type="journal article" date="2024" name="Nat. Commun.">
        <title>Phylogenomics reveals the evolutionary origins of lichenization in chlorophyte algae.</title>
        <authorList>
            <person name="Puginier C."/>
            <person name="Libourel C."/>
            <person name="Otte J."/>
            <person name="Skaloud P."/>
            <person name="Haon M."/>
            <person name="Grisel S."/>
            <person name="Petersen M."/>
            <person name="Berrin J.G."/>
            <person name="Delaux P.M."/>
            <person name="Dal Grande F."/>
            <person name="Keller J."/>
        </authorList>
    </citation>
    <scope>NUCLEOTIDE SEQUENCE [LARGE SCALE GENOMIC DNA]</scope>
    <source>
        <strain evidence="5 6">SAG 2036</strain>
    </source>
</reference>
<dbReference type="PROSITE" id="PS50127">
    <property type="entry name" value="UBC_2"/>
    <property type="match status" value="1"/>
</dbReference>
<evidence type="ECO:0000256" key="1">
    <source>
        <dbReference type="ARBA" id="ARBA00022679"/>
    </source>
</evidence>
<accession>A0AAW1NYF0</accession>
<dbReference type="PANTHER" id="PTHR46116">
    <property type="entry name" value="(E3-INDEPENDENT) E2 UBIQUITIN-CONJUGATING ENZYME"/>
    <property type="match status" value="1"/>
</dbReference>
<evidence type="ECO:0000256" key="2">
    <source>
        <dbReference type="ARBA" id="ARBA00022786"/>
    </source>
</evidence>
<feature type="region of interest" description="Disordered" evidence="3">
    <location>
        <begin position="251"/>
        <end position="301"/>
    </location>
</feature>
<feature type="region of interest" description="Disordered" evidence="3">
    <location>
        <begin position="1"/>
        <end position="35"/>
    </location>
</feature>
<feature type="compositionally biased region" description="Low complexity" evidence="3">
    <location>
        <begin position="251"/>
        <end position="268"/>
    </location>
</feature>
<gene>
    <name evidence="5" type="ORF">WJX73_005027</name>
</gene>
<dbReference type="CDD" id="cd23810">
    <property type="entry name" value="UBCc_BIRC6"/>
    <property type="match status" value="1"/>
</dbReference>
<proteinExistence type="predicted"/>
<evidence type="ECO:0000313" key="5">
    <source>
        <dbReference type="EMBL" id="KAK9799371.1"/>
    </source>
</evidence>
<dbReference type="SMART" id="SM00212">
    <property type="entry name" value="UBCc"/>
    <property type="match status" value="1"/>
</dbReference>
<dbReference type="EMBL" id="JALJOQ010000090">
    <property type="protein sequence ID" value="KAK9799371.1"/>
    <property type="molecule type" value="Genomic_DNA"/>
</dbReference>
<evidence type="ECO:0000256" key="3">
    <source>
        <dbReference type="SAM" id="MobiDB-lite"/>
    </source>
</evidence>
<dbReference type="Proteomes" id="UP001465755">
    <property type="component" value="Unassembled WGS sequence"/>
</dbReference>